<keyword evidence="4" id="KW-1185">Reference proteome</keyword>
<evidence type="ECO:0000313" key="3">
    <source>
        <dbReference type="EMBL" id="MCU6696329.1"/>
    </source>
</evidence>
<dbReference type="Proteomes" id="UP001652461">
    <property type="component" value="Unassembled WGS sequence"/>
</dbReference>
<dbReference type="PANTHER" id="PTHR34408:SF2">
    <property type="entry name" value="CELL WALL-BINDING PROTEIN YWSB"/>
    <property type="match status" value="1"/>
</dbReference>
<dbReference type="InterPro" id="IPR011105">
    <property type="entry name" value="Cell_wall_hydrolase_SleB"/>
</dbReference>
<dbReference type="EMBL" id="JAOQKC010000005">
    <property type="protein sequence ID" value="MCU6696329.1"/>
    <property type="molecule type" value="Genomic_DNA"/>
</dbReference>
<evidence type="ECO:0000259" key="2">
    <source>
        <dbReference type="PROSITE" id="PS51781"/>
    </source>
</evidence>
<dbReference type="Gene3D" id="1.10.10.2520">
    <property type="entry name" value="Cell wall hydrolase SleB, domain 1"/>
    <property type="match status" value="1"/>
</dbReference>
<dbReference type="InterPro" id="IPR042047">
    <property type="entry name" value="SleB_dom1"/>
</dbReference>
<evidence type="ECO:0000313" key="4">
    <source>
        <dbReference type="Proteomes" id="UP001652461"/>
    </source>
</evidence>
<organism evidence="3 4">
    <name type="scientific">Laedolimicola ammoniilytica</name>
    <dbReference type="NCBI Taxonomy" id="2981771"/>
    <lineage>
        <taxon>Bacteria</taxon>
        <taxon>Bacillati</taxon>
        <taxon>Bacillota</taxon>
        <taxon>Clostridia</taxon>
        <taxon>Lachnospirales</taxon>
        <taxon>Lachnospiraceae</taxon>
        <taxon>Laedolimicola</taxon>
    </lineage>
</organism>
<dbReference type="Gene3D" id="2.30.30.40">
    <property type="entry name" value="SH3 Domains"/>
    <property type="match status" value="2"/>
</dbReference>
<dbReference type="Pfam" id="PF07486">
    <property type="entry name" value="Hydrolase_2"/>
    <property type="match status" value="1"/>
</dbReference>
<evidence type="ECO:0000256" key="1">
    <source>
        <dbReference type="SAM" id="Coils"/>
    </source>
</evidence>
<dbReference type="PANTHER" id="PTHR34408">
    <property type="entry name" value="FAMILY PROTEIN, PUTATIVE-RELATED"/>
    <property type="match status" value="1"/>
</dbReference>
<dbReference type="InterPro" id="IPR003646">
    <property type="entry name" value="SH3-like_bac-type"/>
</dbReference>
<dbReference type="PROSITE" id="PS51781">
    <property type="entry name" value="SH3B"/>
    <property type="match status" value="1"/>
</dbReference>
<keyword evidence="3" id="KW-0378">Hydrolase</keyword>
<feature type="coiled-coil region" evidence="1">
    <location>
        <begin position="201"/>
        <end position="228"/>
    </location>
</feature>
<sequence length="339" mass="36685">MNAINKKIPLFLAVAGLWILGCGFDNLEVETSAGIESVMADLTGEDFETLKIQDEWEEKVLAKVEDYVTVRQEPSADSTAVGRMFKGDGGEVLARTDTGWTLIHSGNVEGYVSDEYLHFGADAYEESKNAATLTATSLTGGLRIRSEASADSKILKNVEEGAKLEVLEDGDEWVMVQYAEEKTGYVSAEYVDVNYELGEAMTMDEIKKKEAEEKKEKLKQQLSALQANGDEVTLLAALIQAEAGNQPYEGQVAVGAVVMNRVRSGRYGSIMAVIYAPGQFGVVSNGSIGRYLSNPKASCRQAAQEAINGYTNIGGYTHFKNASLGAGENSIVIGNHVFY</sequence>
<reference evidence="3 4" key="1">
    <citation type="journal article" date="2021" name="ISME Commun">
        <title>Automated analysis of genomic sequences facilitates high-throughput and comprehensive description of bacteria.</title>
        <authorList>
            <person name="Hitch T.C.A."/>
        </authorList>
    </citation>
    <scope>NUCLEOTIDE SEQUENCE [LARGE SCALE GENOMIC DNA]</scope>
    <source>
        <strain evidence="3 4">Sanger_04</strain>
    </source>
</reference>
<protein>
    <submittedName>
        <fullName evidence="3">Cell wall hydrolase</fullName>
    </submittedName>
</protein>
<dbReference type="InterPro" id="IPR052354">
    <property type="entry name" value="Cell_Wall_Dynamics_Protein"/>
</dbReference>
<comment type="caution">
    <text evidence="3">The sequence shown here is derived from an EMBL/GenBank/DDBJ whole genome shotgun (WGS) entry which is preliminary data.</text>
</comment>
<dbReference type="RefSeq" id="WP_158362509.1">
    <property type="nucleotide sequence ID" value="NZ_JAOQKC010000005.1"/>
</dbReference>
<dbReference type="GO" id="GO:0016787">
    <property type="term" value="F:hydrolase activity"/>
    <property type="evidence" value="ECO:0007669"/>
    <property type="project" value="UniProtKB-KW"/>
</dbReference>
<name>A0ABT2RVI2_9FIRM</name>
<dbReference type="SMART" id="SM00287">
    <property type="entry name" value="SH3b"/>
    <property type="match status" value="2"/>
</dbReference>
<dbReference type="Pfam" id="PF08239">
    <property type="entry name" value="SH3_3"/>
    <property type="match status" value="2"/>
</dbReference>
<dbReference type="PROSITE" id="PS51257">
    <property type="entry name" value="PROKAR_LIPOPROTEIN"/>
    <property type="match status" value="1"/>
</dbReference>
<keyword evidence="1" id="KW-0175">Coiled coil</keyword>
<gene>
    <name evidence="3" type="ORF">OCV63_05380</name>
</gene>
<feature type="domain" description="SH3b" evidence="2">
    <location>
        <begin position="130"/>
        <end position="195"/>
    </location>
</feature>
<accession>A0ABT2RVI2</accession>
<proteinExistence type="predicted"/>